<dbReference type="SUPFAM" id="SSF56112">
    <property type="entry name" value="Protein kinase-like (PK-like)"/>
    <property type="match status" value="1"/>
</dbReference>
<evidence type="ECO:0000259" key="1">
    <source>
        <dbReference type="Pfam" id="PF01636"/>
    </source>
</evidence>
<dbReference type="InterPro" id="IPR011009">
    <property type="entry name" value="Kinase-like_dom_sf"/>
</dbReference>
<dbReference type="InterPro" id="IPR002575">
    <property type="entry name" value="Aminoglycoside_PTrfase"/>
</dbReference>
<evidence type="ECO:0000313" key="2">
    <source>
        <dbReference type="EMBL" id="KAK5988512.1"/>
    </source>
</evidence>
<dbReference type="InterPro" id="IPR051678">
    <property type="entry name" value="AGP_Transferase"/>
</dbReference>
<gene>
    <name evidence="2" type="ORF">PT974_09995</name>
</gene>
<accession>A0ABR0S8L4</accession>
<feature type="domain" description="Aminoglycoside phosphotransferase" evidence="1">
    <location>
        <begin position="110"/>
        <end position="329"/>
    </location>
</feature>
<sequence>MAFVLYRFVQTRWTSSVNRISTAWRTITRARHNKVPAQQDRDERSRESIHSIEDVTWPFTDEQREDMVQKFFDSIDQDAVCALASRHNGHKSCQIDVWDKGSFNICFIVKFNTDNTKWVVRIPIGPVVHNAWDKLESEVITMRYIKTNTNIPLPTIHEYGQDRTLTKTGSATPFLILDYIPGKSLDIKTLLEATLEQRKGFFAELIEVLAHLRRLEFSKAAINELQTMHRRKQYTLPASVFATEFVSHRYDVISTIYKLPQKNQSQNEAMLELFALDSLGNLISNFIDKQCDKGPFVLSHLDLGYGNIIVDDDFRIQGIIDWEWAGHDPDLWNIQNEFFSEFYDVLQDKSQTSDCYNQLVEDWDPHQKLTLPIAQILHHPSHLARIYYRAIYPTLFDHSYQDTVSKFYENNAWFSSQVKGLVGHSDRFTQYLKNSGLYLVKERDPQVDKELKERNQEIDELLKELDLFGLEEKHPLL</sequence>
<reference evidence="2 3" key="1">
    <citation type="submission" date="2024-01" db="EMBL/GenBank/DDBJ databases">
        <title>Complete genome of Cladobotryum mycophilum ATHUM6906.</title>
        <authorList>
            <person name="Christinaki A.C."/>
            <person name="Myridakis A.I."/>
            <person name="Kouvelis V.N."/>
        </authorList>
    </citation>
    <scope>NUCLEOTIDE SEQUENCE [LARGE SCALE GENOMIC DNA]</scope>
    <source>
        <strain evidence="2 3">ATHUM6906</strain>
    </source>
</reference>
<organism evidence="2 3">
    <name type="scientific">Cladobotryum mycophilum</name>
    <dbReference type="NCBI Taxonomy" id="491253"/>
    <lineage>
        <taxon>Eukaryota</taxon>
        <taxon>Fungi</taxon>
        <taxon>Dikarya</taxon>
        <taxon>Ascomycota</taxon>
        <taxon>Pezizomycotina</taxon>
        <taxon>Sordariomycetes</taxon>
        <taxon>Hypocreomycetidae</taxon>
        <taxon>Hypocreales</taxon>
        <taxon>Hypocreaceae</taxon>
        <taxon>Cladobotryum</taxon>
    </lineage>
</organism>
<keyword evidence="3" id="KW-1185">Reference proteome</keyword>
<dbReference type="Gene3D" id="3.90.1200.10">
    <property type="match status" value="1"/>
</dbReference>
<dbReference type="PANTHER" id="PTHR21310:SF15">
    <property type="entry name" value="AMINOGLYCOSIDE PHOSPHOTRANSFERASE DOMAIN-CONTAINING PROTEIN"/>
    <property type="match status" value="1"/>
</dbReference>
<evidence type="ECO:0000313" key="3">
    <source>
        <dbReference type="Proteomes" id="UP001338125"/>
    </source>
</evidence>
<proteinExistence type="predicted"/>
<dbReference type="Proteomes" id="UP001338125">
    <property type="component" value="Unassembled WGS sequence"/>
</dbReference>
<dbReference type="Pfam" id="PF01636">
    <property type="entry name" value="APH"/>
    <property type="match status" value="1"/>
</dbReference>
<protein>
    <recommendedName>
        <fullName evidence="1">Aminoglycoside phosphotransferase domain-containing protein</fullName>
    </recommendedName>
</protein>
<name>A0ABR0S8L4_9HYPO</name>
<dbReference type="EMBL" id="JAVFKD010000015">
    <property type="protein sequence ID" value="KAK5988512.1"/>
    <property type="molecule type" value="Genomic_DNA"/>
</dbReference>
<comment type="caution">
    <text evidence="2">The sequence shown here is derived from an EMBL/GenBank/DDBJ whole genome shotgun (WGS) entry which is preliminary data.</text>
</comment>
<dbReference type="PANTHER" id="PTHR21310">
    <property type="entry name" value="AMINOGLYCOSIDE PHOSPHOTRANSFERASE-RELATED-RELATED"/>
    <property type="match status" value="1"/>
</dbReference>